<dbReference type="EMBL" id="LAZR01001483">
    <property type="protein sequence ID" value="KKN43882.1"/>
    <property type="molecule type" value="Genomic_DNA"/>
</dbReference>
<dbReference type="AlphaFoldDB" id="A0A0F9R3U4"/>
<gene>
    <name evidence="1" type="ORF">LCGC14_0698960</name>
</gene>
<protein>
    <submittedName>
        <fullName evidence="1">Uncharacterized protein</fullName>
    </submittedName>
</protein>
<name>A0A0F9R3U4_9ZZZZ</name>
<proteinExistence type="predicted"/>
<organism evidence="1">
    <name type="scientific">marine sediment metagenome</name>
    <dbReference type="NCBI Taxonomy" id="412755"/>
    <lineage>
        <taxon>unclassified sequences</taxon>
        <taxon>metagenomes</taxon>
        <taxon>ecological metagenomes</taxon>
    </lineage>
</organism>
<accession>A0A0F9R3U4</accession>
<sequence length="126" mass="13383">MAQNASQAKPLRCRCGGLGSPEIIDPCIRELVDCLNRHGVETLASCCGHGEVGDVVLSMDAVEPNIVASGEQTGWTLRLAPKPVVIPYDDEAMKWAAEYPTGGKGADEMCPIGAIDQCPTRKITCL</sequence>
<comment type="caution">
    <text evidence="1">The sequence shown here is derived from an EMBL/GenBank/DDBJ whole genome shotgun (WGS) entry which is preliminary data.</text>
</comment>
<evidence type="ECO:0000313" key="1">
    <source>
        <dbReference type="EMBL" id="KKN43882.1"/>
    </source>
</evidence>
<reference evidence="1" key="1">
    <citation type="journal article" date="2015" name="Nature">
        <title>Complex archaea that bridge the gap between prokaryotes and eukaryotes.</title>
        <authorList>
            <person name="Spang A."/>
            <person name="Saw J.H."/>
            <person name="Jorgensen S.L."/>
            <person name="Zaremba-Niedzwiedzka K."/>
            <person name="Martijn J."/>
            <person name="Lind A.E."/>
            <person name="van Eijk R."/>
            <person name="Schleper C."/>
            <person name="Guy L."/>
            <person name="Ettema T.J."/>
        </authorList>
    </citation>
    <scope>NUCLEOTIDE SEQUENCE</scope>
</reference>